<evidence type="ECO:0000313" key="5">
    <source>
        <dbReference type="EMBL" id="QTR03801.1"/>
    </source>
</evidence>
<evidence type="ECO:0000259" key="3">
    <source>
        <dbReference type="Pfam" id="PF14230"/>
    </source>
</evidence>
<name>A0A8T8HZF2_9PSEU</name>
<feature type="compositionally biased region" description="Polar residues" evidence="1">
    <location>
        <begin position="74"/>
        <end position="104"/>
    </location>
</feature>
<keyword evidence="2" id="KW-1133">Transmembrane helix</keyword>
<evidence type="ECO:0000313" key="4">
    <source>
        <dbReference type="EMBL" id="MBM7809466.1"/>
    </source>
</evidence>
<reference evidence="4 7" key="1">
    <citation type="submission" date="2021-01" db="EMBL/GenBank/DDBJ databases">
        <title>Sequencing the genomes of 1000 actinobacteria strains.</title>
        <authorList>
            <person name="Klenk H.-P."/>
        </authorList>
    </citation>
    <scope>NUCLEOTIDE SEQUENCE [LARGE SCALE GENOMIC DNA]</scope>
    <source>
        <strain evidence="4 7">DSM 44581</strain>
    </source>
</reference>
<dbReference type="InterPro" id="IPR025637">
    <property type="entry name" value="DUF4333"/>
</dbReference>
<feature type="compositionally biased region" description="Low complexity" evidence="1">
    <location>
        <begin position="105"/>
        <end position="138"/>
    </location>
</feature>
<protein>
    <submittedName>
        <fullName evidence="5">DUF4333 domain-containing protein</fullName>
    </submittedName>
</protein>
<evidence type="ECO:0000313" key="7">
    <source>
        <dbReference type="Proteomes" id="UP001195724"/>
    </source>
</evidence>
<dbReference type="Pfam" id="PF14230">
    <property type="entry name" value="DUF4333"/>
    <property type="match status" value="1"/>
</dbReference>
<accession>A0A8T8HZF2</accession>
<keyword evidence="7" id="KW-1185">Reference proteome</keyword>
<gene>
    <name evidence="5" type="ORF">J7S33_01790</name>
    <name evidence="4" type="ORF">JOE68_000331</name>
</gene>
<evidence type="ECO:0000256" key="1">
    <source>
        <dbReference type="SAM" id="MobiDB-lite"/>
    </source>
</evidence>
<proteinExistence type="predicted"/>
<feature type="compositionally biased region" description="Low complexity" evidence="1">
    <location>
        <begin position="10"/>
        <end position="20"/>
    </location>
</feature>
<feature type="transmembrane region" description="Helical" evidence="2">
    <location>
        <begin position="148"/>
        <end position="171"/>
    </location>
</feature>
<reference evidence="5" key="2">
    <citation type="submission" date="2021-04" db="EMBL/GenBank/DDBJ databases">
        <title>Saccharothrix algeriensis WGS.</title>
        <authorList>
            <person name="Stuskova K."/>
            <person name="Hakalova E."/>
            <person name="Tebbal A.B."/>
            <person name="Eichmeier A."/>
        </authorList>
    </citation>
    <scope>NUCLEOTIDE SEQUENCE</scope>
    <source>
        <strain evidence="5">NRRL B-24137</strain>
    </source>
</reference>
<dbReference type="AlphaFoldDB" id="A0A8T8HZF2"/>
<feature type="region of interest" description="Disordered" evidence="1">
    <location>
        <begin position="1"/>
        <end position="144"/>
    </location>
</feature>
<dbReference type="RefSeq" id="WP_204840572.1">
    <property type="nucleotide sequence ID" value="NZ_JAFBCL010000001.1"/>
</dbReference>
<keyword evidence="2" id="KW-0472">Membrane</keyword>
<feature type="compositionally biased region" description="Low complexity" evidence="1">
    <location>
        <begin position="32"/>
        <end position="71"/>
    </location>
</feature>
<evidence type="ECO:0000256" key="2">
    <source>
        <dbReference type="SAM" id="Phobius"/>
    </source>
</evidence>
<dbReference type="Proteomes" id="UP000671828">
    <property type="component" value="Chromosome"/>
</dbReference>
<feature type="compositionally biased region" description="Gly residues" evidence="1">
    <location>
        <begin position="21"/>
        <end position="31"/>
    </location>
</feature>
<dbReference type="EMBL" id="CP072788">
    <property type="protein sequence ID" value="QTR03801.1"/>
    <property type="molecule type" value="Genomic_DNA"/>
</dbReference>
<organism evidence="5 6">
    <name type="scientific">Saccharothrix algeriensis</name>
    <dbReference type="NCBI Taxonomy" id="173560"/>
    <lineage>
        <taxon>Bacteria</taxon>
        <taxon>Bacillati</taxon>
        <taxon>Actinomycetota</taxon>
        <taxon>Actinomycetes</taxon>
        <taxon>Pseudonocardiales</taxon>
        <taxon>Pseudonocardiaceae</taxon>
        <taxon>Saccharothrix</taxon>
    </lineage>
</organism>
<evidence type="ECO:0000313" key="6">
    <source>
        <dbReference type="Proteomes" id="UP000671828"/>
    </source>
</evidence>
<keyword evidence="2" id="KW-0812">Transmembrane</keyword>
<sequence>MTSPYGPSGGNDPQQQWGQQPYGGGYPGTPSGGFPAQQPGYGQPDPSQQQQQQQWGQQPQQPYTQQYPAGYDPGQQNPYGQPDPSQQQQNPYGQPDPSQQQNPYGQPDPSQQQWGQQGQYGQPGFGQQNPYGQPGYGPQQPPAKKSGAVLWVVVGLVVLVVAAVGITGFVAPGFFKKKIFDNASVQSGIVQILKDDYKISDVESATCTGENPVEPNRTFTCKAKIGGKDKDVKITVKTADGEYEVGQPTG</sequence>
<dbReference type="EMBL" id="JAFBCL010000001">
    <property type="protein sequence ID" value="MBM7809466.1"/>
    <property type="molecule type" value="Genomic_DNA"/>
</dbReference>
<dbReference type="Proteomes" id="UP001195724">
    <property type="component" value="Unassembled WGS sequence"/>
</dbReference>
<feature type="domain" description="DUF4333" evidence="3">
    <location>
        <begin position="164"/>
        <end position="241"/>
    </location>
</feature>